<evidence type="ECO:0000256" key="1">
    <source>
        <dbReference type="SAM" id="SignalP"/>
    </source>
</evidence>
<keyword evidence="1" id="KW-0732">Signal</keyword>
<name>A0A0B6Y3X2_9EUPU</name>
<reference evidence="2" key="1">
    <citation type="submission" date="2014-12" db="EMBL/GenBank/DDBJ databases">
        <title>Insight into the proteome of Arion vulgaris.</title>
        <authorList>
            <person name="Aradska J."/>
            <person name="Bulat T."/>
            <person name="Smidak R."/>
            <person name="Sarate P."/>
            <person name="Gangsoo J."/>
            <person name="Sialana F."/>
            <person name="Bilban M."/>
            <person name="Lubec G."/>
        </authorList>
    </citation>
    <scope>NUCLEOTIDE SEQUENCE</scope>
    <source>
        <tissue evidence="2">Skin</tissue>
    </source>
</reference>
<evidence type="ECO:0000313" key="2">
    <source>
        <dbReference type="EMBL" id="CEK50240.1"/>
    </source>
</evidence>
<feature type="signal peptide" evidence="1">
    <location>
        <begin position="1"/>
        <end position="18"/>
    </location>
</feature>
<dbReference type="EMBL" id="HACG01003375">
    <property type="protein sequence ID" value="CEK50240.1"/>
    <property type="molecule type" value="Transcribed_RNA"/>
</dbReference>
<protein>
    <submittedName>
        <fullName evidence="2">Uncharacterized protein</fullName>
    </submittedName>
</protein>
<accession>A0A0B6Y3X2</accession>
<dbReference type="AlphaFoldDB" id="A0A0B6Y3X2"/>
<gene>
    <name evidence="2" type="primary">ORF10208</name>
</gene>
<organism evidence="2">
    <name type="scientific">Arion vulgaris</name>
    <dbReference type="NCBI Taxonomy" id="1028688"/>
    <lineage>
        <taxon>Eukaryota</taxon>
        <taxon>Metazoa</taxon>
        <taxon>Spiralia</taxon>
        <taxon>Lophotrochozoa</taxon>
        <taxon>Mollusca</taxon>
        <taxon>Gastropoda</taxon>
        <taxon>Heterobranchia</taxon>
        <taxon>Euthyneura</taxon>
        <taxon>Panpulmonata</taxon>
        <taxon>Eupulmonata</taxon>
        <taxon>Stylommatophora</taxon>
        <taxon>Helicina</taxon>
        <taxon>Arionoidea</taxon>
        <taxon>Arionidae</taxon>
        <taxon>Arion</taxon>
    </lineage>
</organism>
<proteinExistence type="predicted"/>
<sequence>MMLLFLSSDSVGLRLLKASLCLTVICSFGKSKAAGCGRSGYRLLRRQTSSRC</sequence>
<feature type="non-terminal residue" evidence="2">
    <location>
        <position position="52"/>
    </location>
</feature>
<feature type="chain" id="PRO_5002110734" evidence="1">
    <location>
        <begin position="19"/>
        <end position="52"/>
    </location>
</feature>